<dbReference type="Proteomes" id="UP000440304">
    <property type="component" value="Unassembled WGS sequence"/>
</dbReference>
<keyword evidence="1" id="KW-0812">Transmembrane</keyword>
<feature type="transmembrane region" description="Helical" evidence="1">
    <location>
        <begin position="37"/>
        <end position="60"/>
    </location>
</feature>
<sequence length="72" mass="8250">MMNPLFYRPMNRYLYPRPAPRALSQVNPAALPTNRPLKLFCTVILVLNTMATYITVIGIADERWKASAARNR</sequence>
<reference evidence="2 3" key="1">
    <citation type="submission" date="2019-12" db="EMBL/GenBank/DDBJ databases">
        <title>Shinella granuli gen. nov., sp. nov., and proposal of the reclassification of Zoogloea ramigera ATCC 19623 as Shinella zoogloeoides sp. nov.</title>
        <authorList>
            <person name="Gao J."/>
        </authorList>
    </citation>
    <scope>NUCLEOTIDE SEQUENCE [LARGE SCALE GENOMIC DNA]</scope>
    <source>
        <strain evidence="2 3">DSM 287</strain>
    </source>
</reference>
<accession>A0A6N8TC35</accession>
<keyword evidence="1" id="KW-1133">Transmembrane helix</keyword>
<keyword evidence="1" id="KW-0472">Membrane</keyword>
<dbReference type="EMBL" id="WUML01000001">
    <property type="protein sequence ID" value="MXN98787.1"/>
    <property type="molecule type" value="Genomic_DNA"/>
</dbReference>
<dbReference type="AlphaFoldDB" id="A0A6N8TC35"/>
<name>A0A6N8TC35_SHIZO</name>
<evidence type="ECO:0000256" key="1">
    <source>
        <dbReference type="SAM" id="Phobius"/>
    </source>
</evidence>
<gene>
    <name evidence="2" type="ORF">GR156_00610</name>
</gene>
<evidence type="ECO:0000313" key="3">
    <source>
        <dbReference type="Proteomes" id="UP000440304"/>
    </source>
</evidence>
<protein>
    <submittedName>
        <fullName evidence="2">Uncharacterized protein</fullName>
    </submittedName>
</protein>
<proteinExistence type="predicted"/>
<evidence type="ECO:0000313" key="2">
    <source>
        <dbReference type="EMBL" id="MXN98787.1"/>
    </source>
</evidence>
<comment type="caution">
    <text evidence="2">The sequence shown here is derived from an EMBL/GenBank/DDBJ whole genome shotgun (WGS) entry which is preliminary data.</text>
</comment>
<dbReference type="RefSeq" id="WP_160784262.1">
    <property type="nucleotide sequence ID" value="NZ_CP086610.1"/>
</dbReference>
<organism evidence="2 3">
    <name type="scientific">Shinella zoogloeoides</name>
    <name type="common">Crabtreella saccharophila</name>
    <dbReference type="NCBI Taxonomy" id="352475"/>
    <lineage>
        <taxon>Bacteria</taxon>
        <taxon>Pseudomonadati</taxon>
        <taxon>Pseudomonadota</taxon>
        <taxon>Alphaproteobacteria</taxon>
        <taxon>Hyphomicrobiales</taxon>
        <taxon>Rhizobiaceae</taxon>
        <taxon>Shinella</taxon>
    </lineage>
</organism>